<dbReference type="Gene3D" id="4.10.60.10">
    <property type="entry name" value="Zinc finger, CCHC-type"/>
    <property type="match status" value="1"/>
</dbReference>
<organism evidence="9 10">
    <name type="scientific">Meripilus lineatus</name>
    <dbReference type="NCBI Taxonomy" id="2056292"/>
    <lineage>
        <taxon>Eukaryota</taxon>
        <taxon>Fungi</taxon>
        <taxon>Dikarya</taxon>
        <taxon>Basidiomycota</taxon>
        <taxon>Agaricomycotina</taxon>
        <taxon>Agaricomycetes</taxon>
        <taxon>Polyporales</taxon>
        <taxon>Meripilaceae</taxon>
        <taxon>Meripilus</taxon>
    </lineage>
</organism>
<dbReference type="PANTHER" id="PTHR15439:SF0">
    <property type="entry name" value="CELL DIVISION CYCLE AND APOPTOSIS REGULATOR PROTEIN 1-RELATED"/>
    <property type="match status" value="1"/>
</dbReference>
<evidence type="ECO:0000256" key="6">
    <source>
        <dbReference type="SAM" id="Coils"/>
    </source>
</evidence>
<dbReference type="Gene3D" id="3.30.40.10">
    <property type="entry name" value="Zinc/RING finger domain, C3HC4 (zinc finger)"/>
    <property type="match status" value="1"/>
</dbReference>
<feature type="compositionally biased region" description="Basic and acidic residues" evidence="7">
    <location>
        <begin position="599"/>
        <end position="608"/>
    </location>
</feature>
<keyword evidence="10" id="KW-1185">Reference proteome</keyword>
<keyword evidence="6" id="KW-0175">Coiled coil</keyword>
<feature type="compositionally biased region" description="Basic and acidic residues" evidence="7">
    <location>
        <begin position="368"/>
        <end position="378"/>
    </location>
</feature>
<feature type="region of interest" description="Disordered" evidence="7">
    <location>
        <begin position="95"/>
        <end position="144"/>
    </location>
</feature>
<evidence type="ECO:0000256" key="1">
    <source>
        <dbReference type="ARBA" id="ARBA00004123"/>
    </source>
</evidence>
<dbReference type="Gene3D" id="3.10.20.90">
    <property type="entry name" value="Phosphatidylinositol 3-kinase Catalytic Subunit, Chain A, domain 1"/>
    <property type="match status" value="1"/>
</dbReference>
<protein>
    <recommendedName>
        <fullName evidence="8">DWNN domain-containing protein</fullName>
    </recommendedName>
</protein>
<dbReference type="Pfam" id="PF08783">
    <property type="entry name" value="DWNN"/>
    <property type="match status" value="1"/>
</dbReference>
<evidence type="ECO:0000256" key="5">
    <source>
        <dbReference type="ARBA" id="ARBA00023242"/>
    </source>
</evidence>
<dbReference type="PROSITE" id="PS51282">
    <property type="entry name" value="DWNN"/>
    <property type="match status" value="1"/>
</dbReference>
<dbReference type="GO" id="GO:0061630">
    <property type="term" value="F:ubiquitin protein ligase activity"/>
    <property type="evidence" value="ECO:0007669"/>
    <property type="project" value="InterPro"/>
</dbReference>
<dbReference type="InterPro" id="IPR014891">
    <property type="entry name" value="DWNN_domain"/>
</dbReference>
<keyword evidence="4" id="KW-0862">Zinc</keyword>
<evidence type="ECO:0000259" key="8">
    <source>
        <dbReference type="PROSITE" id="PS51282"/>
    </source>
</evidence>
<keyword evidence="3" id="KW-0863">Zinc-finger</keyword>
<feature type="compositionally biased region" description="Basic and acidic residues" evidence="7">
    <location>
        <begin position="123"/>
        <end position="133"/>
    </location>
</feature>
<gene>
    <name evidence="9" type="ORF">NLI96_g7783</name>
</gene>
<evidence type="ECO:0000256" key="7">
    <source>
        <dbReference type="SAM" id="MobiDB-lite"/>
    </source>
</evidence>
<comment type="caution">
    <text evidence="9">The sequence shown here is derived from an EMBL/GenBank/DDBJ whole genome shotgun (WGS) entry which is preliminary data.</text>
</comment>
<dbReference type="SUPFAM" id="SSF57850">
    <property type="entry name" value="RING/U-box"/>
    <property type="match status" value="1"/>
</dbReference>
<dbReference type="GO" id="GO:0016567">
    <property type="term" value="P:protein ubiquitination"/>
    <property type="evidence" value="ECO:0007669"/>
    <property type="project" value="InterPro"/>
</dbReference>
<reference evidence="9" key="1">
    <citation type="submission" date="2022-07" db="EMBL/GenBank/DDBJ databases">
        <title>Genome Sequence of Physisporinus lineatus.</title>
        <authorList>
            <person name="Buettner E."/>
        </authorList>
    </citation>
    <scope>NUCLEOTIDE SEQUENCE</scope>
    <source>
        <strain evidence="9">VT162</strain>
    </source>
</reference>
<feature type="coiled-coil region" evidence="6">
    <location>
        <begin position="449"/>
        <end position="520"/>
    </location>
</feature>
<dbReference type="GO" id="GO:0008270">
    <property type="term" value="F:zinc ion binding"/>
    <property type="evidence" value="ECO:0007669"/>
    <property type="project" value="UniProtKB-KW"/>
</dbReference>
<evidence type="ECO:0000313" key="10">
    <source>
        <dbReference type="Proteomes" id="UP001212997"/>
    </source>
</evidence>
<feature type="compositionally biased region" description="Polar residues" evidence="7">
    <location>
        <begin position="382"/>
        <end position="392"/>
    </location>
</feature>
<evidence type="ECO:0000256" key="4">
    <source>
        <dbReference type="ARBA" id="ARBA00022833"/>
    </source>
</evidence>
<dbReference type="InterPro" id="IPR013083">
    <property type="entry name" value="Znf_RING/FYVE/PHD"/>
</dbReference>
<name>A0AAD5YGV1_9APHY</name>
<dbReference type="InterPro" id="IPR033489">
    <property type="entry name" value="RBBP6"/>
</dbReference>
<dbReference type="AlphaFoldDB" id="A0AAD5YGV1"/>
<evidence type="ECO:0000256" key="2">
    <source>
        <dbReference type="ARBA" id="ARBA00022723"/>
    </source>
</evidence>
<feature type="compositionally biased region" description="Polar residues" evidence="7">
    <location>
        <begin position="135"/>
        <end position="144"/>
    </location>
</feature>
<feature type="domain" description="DWNN" evidence="8">
    <location>
        <begin position="5"/>
        <end position="78"/>
    </location>
</feature>
<feature type="compositionally biased region" description="Polar residues" evidence="7">
    <location>
        <begin position="554"/>
        <end position="570"/>
    </location>
</feature>
<keyword evidence="2" id="KW-0479">Metal-binding</keyword>
<evidence type="ECO:0000313" key="9">
    <source>
        <dbReference type="EMBL" id="KAJ3481259.1"/>
    </source>
</evidence>
<dbReference type="PANTHER" id="PTHR15439">
    <property type="entry name" value="RETINOBLASTOMA-BINDING PROTEIN 6"/>
    <property type="match status" value="1"/>
</dbReference>
<feature type="region of interest" description="Disordered" evidence="7">
    <location>
        <begin position="180"/>
        <end position="225"/>
    </location>
</feature>
<comment type="subcellular location">
    <subcellularLocation>
        <location evidence="1">Nucleus</location>
    </subcellularLocation>
</comment>
<dbReference type="EMBL" id="JANAWD010000331">
    <property type="protein sequence ID" value="KAJ3481259.1"/>
    <property type="molecule type" value="Genomic_DNA"/>
</dbReference>
<dbReference type="Proteomes" id="UP001212997">
    <property type="component" value="Unassembled WGS sequence"/>
</dbReference>
<dbReference type="SMART" id="SM01180">
    <property type="entry name" value="DWNN"/>
    <property type="match status" value="1"/>
</dbReference>
<keyword evidence="5" id="KW-0539">Nucleus</keyword>
<proteinExistence type="predicted"/>
<sequence length="608" mass="67188">MASSVFYKFKSQRSDSKVNFDGTGISVFDLKKEIILANNLGKANDFDLAVYDASSNEEYKDDSYIIPRSSSVVVKRIFARPGKGKAALYLAGATPSTGSADSSSKPSSTAPGSHSWHKGNISKRFDNKEELKPTSKATPQVTIKGNVQEDEAAAMAAMFQAQSANWEETQEKMSHAVRVYTNPRGGGSSGRGTQARSHHQSDRPLPPSHWIQDCPTNNDREFDNRPRIKRTTGIPRSFLKAVESPAASQLGHGVMVTAEGSYVVAQPDSASWQKQVSRQKKLTEADVRDRKPTDGSLVCPIDKKLFRDAVKTPCCGTLYCEECVQTHLLERDFNCPNCEGKIPSLDKLIVDRPMRAKVRDYIEKEIEKSKLEGDEGGRMTESAPQSASSEKGPTNEDVPGLEQEYYSDQQPGTEFDLPQMVADTIPQLQAQIAQISIMLNNPSLPLPVRQQTEMQYQQLQMQLQEAQIAATLMQASNAAVLNMQQQAQQQAQQQQQQQVVQQQQAQAAAAAAAAQQMQQMAVAAAAFGQQGPVGHMMGVPPHQQHMQHDPRSAGWTNPYSTQQPAGQDSAYQRLPVNNRRRNLKRDRPSDFLEVAGSDQDPKVPRYWE</sequence>
<dbReference type="CDD" id="cd16620">
    <property type="entry name" value="vRING-HC-C4C4_RBBP6"/>
    <property type="match status" value="1"/>
</dbReference>
<dbReference type="GO" id="GO:0006511">
    <property type="term" value="P:ubiquitin-dependent protein catabolic process"/>
    <property type="evidence" value="ECO:0007669"/>
    <property type="project" value="TreeGrafter"/>
</dbReference>
<accession>A0AAD5YGV1</accession>
<dbReference type="GO" id="GO:0006397">
    <property type="term" value="P:mRNA processing"/>
    <property type="evidence" value="ECO:0007669"/>
    <property type="project" value="InterPro"/>
</dbReference>
<dbReference type="GO" id="GO:0005634">
    <property type="term" value="C:nucleus"/>
    <property type="evidence" value="ECO:0007669"/>
    <property type="project" value="UniProtKB-SubCell"/>
</dbReference>
<evidence type="ECO:0000256" key="3">
    <source>
        <dbReference type="ARBA" id="ARBA00022771"/>
    </source>
</evidence>
<feature type="region of interest" description="Disordered" evidence="7">
    <location>
        <begin position="533"/>
        <end position="608"/>
    </location>
</feature>
<feature type="region of interest" description="Disordered" evidence="7">
    <location>
        <begin position="368"/>
        <end position="400"/>
    </location>
</feature>
<feature type="compositionally biased region" description="Low complexity" evidence="7">
    <location>
        <begin position="95"/>
        <end position="114"/>
    </location>
</feature>